<name>A0A4Q9JTU5_9BACT</name>
<dbReference type="OrthoDB" id="9813938at2"/>
<accession>A0A4Q9JTU5</accession>
<keyword evidence="2" id="KW-0808">Transferase</keyword>
<dbReference type="PANTHER" id="PTHR15004">
    <property type="entry name" value="GLUTAMYL-TRNA(GLN) AMIDOTRANSFERASE SUBUNIT C, MITOCHONDRIAL"/>
    <property type="match status" value="1"/>
</dbReference>
<dbReference type="GO" id="GO:0050567">
    <property type="term" value="F:glutaminyl-tRNA synthase (glutamine-hydrolyzing) activity"/>
    <property type="evidence" value="ECO:0007669"/>
    <property type="project" value="UniProtKB-UniRule"/>
</dbReference>
<dbReference type="PANTHER" id="PTHR15004:SF0">
    <property type="entry name" value="GLUTAMYL-TRNA(GLN) AMIDOTRANSFERASE SUBUNIT C, MITOCHONDRIAL"/>
    <property type="match status" value="1"/>
</dbReference>
<comment type="catalytic activity">
    <reaction evidence="1">
        <text>L-glutamyl-tRNA(Gln) + L-glutamine + ATP + H2O = L-glutaminyl-tRNA(Gln) + L-glutamate + ADP + phosphate + H(+)</text>
        <dbReference type="Rhea" id="RHEA:17521"/>
        <dbReference type="Rhea" id="RHEA-COMP:9681"/>
        <dbReference type="Rhea" id="RHEA-COMP:9684"/>
        <dbReference type="ChEBI" id="CHEBI:15377"/>
        <dbReference type="ChEBI" id="CHEBI:15378"/>
        <dbReference type="ChEBI" id="CHEBI:29985"/>
        <dbReference type="ChEBI" id="CHEBI:30616"/>
        <dbReference type="ChEBI" id="CHEBI:43474"/>
        <dbReference type="ChEBI" id="CHEBI:58359"/>
        <dbReference type="ChEBI" id="CHEBI:78520"/>
        <dbReference type="ChEBI" id="CHEBI:78521"/>
        <dbReference type="ChEBI" id="CHEBI:456216"/>
    </reaction>
</comment>
<dbReference type="NCBIfam" id="TIGR00135">
    <property type="entry name" value="gatC"/>
    <property type="match status" value="1"/>
</dbReference>
<dbReference type="GO" id="GO:0005524">
    <property type="term" value="F:ATP binding"/>
    <property type="evidence" value="ECO:0007669"/>
    <property type="project" value="UniProtKB-KW"/>
</dbReference>
<gene>
    <name evidence="1" type="primary">gatC</name>
    <name evidence="2" type="ORF">DU473_05195</name>
</gene>
<dbReference type="AlphaFoldDB" id="A0A4Q9JTU5"/>
<dbReference type="InterPro" id="IPR003837">
    <property type="entry name" value="GatC"/>
</dbReference>
<keyword evidence="1" id="KW-0547">Nucleotide-binding</keyword>
<comment type="function">
    <text evidence="1">Allows the formation of correctly charged Asn-tRNA(Asn) or Gln-tRNA(Gln) through the transamidation of misacylated Asp-tRNA(Asn) or Glu-tRNA(Gln) in organisms which lack either or both of asparaginyl-tRNA or glutaminyl-tRNA synthetases. The reaction takes place in the presence of glutamine and ATP through an activated phospho-Asp-tRNA(Asn) or phospho-Glu-tRNA(Gln).</text>
</comment>
<dbReference type="SUPFAM" id="SSF141000">
    <property type="entry name" value="Glu-tRNAGln amidotransferase C subunit"/>
    <property type="match status" value="1"/>
</dbReference>
<dbReference type="EMBL" id="QPGR01000008">
    <property type="protein sequence ID" value="TBR80749.1"/>
    <property type="molecule type" value="Genomic_DNA"/>
</dbReference>
<reference evidence="2 3" key="1">
    <citation type="submission" date="2018-07" db="EMBL/GenBank/DDBJ databases">
        <title>Campylobacter zealandensis sp. nov., isolated from birds and water in New Zealand.</title>
        <authorList>
            <person name="Wilkinson D.A."/>
            <person name="Biggs P.J."/>
            <person name="French N.P."/>
            <person name="Midwinter A.C."/>
        </authorList>
    </citation>
    <scope>NUCLEOTIDE SEQUENCE [LARGE SCALE GENOMIC DNA]</scope>
    <source>
        <strain evidence="2 3">B423b</strain>
    </source>
</reference>
<dbReference type="GO" id="GO:0016740">
    <property type="term" value="F:transferase activity"/>
    <property type="evidence" value="ECO:0007669"/>
    <property type="project" value="UniProtKB-KW"/>
</dbReference>
<comment type="similarity">
    <text evidence="1">Belongs to the GatC family.</text>
</comment>
<comment type="caution">
    <text evidence="2">The sequence shown here is derived from an EMBL/GenBank/DDBJ whole genome shotgun (WGS) entry which is preliminary data.</text>
</comment>
<proteinExistence type="inferred from homology"/>
<protein>
    <recommendedName>
        <fullName evidence="1">Aspartyl/glutamyl-tRNA(Asn/Gln) amidotransferase subunit C</fullName>
        <shortName evidence="1">Asp/Glu-ADT subunit C</shortName>
        <ecNumber evidence="1">6.3.5.-</ecNumber>
    </recommendedName>
</protein>
<evidence type="ECO:0000313" key="2">
    <source>
        <dbReference type="EMBL" id="TBR80749.1"/>
    </source>
</evidence>
<organism evidence="2 3">
    <name type="scientific">Campylobacter novaezeelandiae</name>
    <dbReference type="NCBI Taxonomy" id="2267891"/>
    <lineage>
        <taxon>Bacteria</taxon>
        <taxon>Pseudomonadati</taxon>
        <taxon>Campylobacterota</taxon>
        <taxon>Epsilonproteobacteria</taxon>
        <taxon>Campylobacterales</taxon>
        <taxon>Campylobacteraceae</taxon>
        <taxon>Campylobacter</taxon>
    </lineage>
</organism>
<dbReference type="GO" id="GO:0006450">
    <property type="term" value="P:regulation of translational fidelity"/>
    <property type="evidence" value="ECO:0007669"/>
    <property type="project" value="InterPro"/>
</dbReference>
<dbReference type="Gene3D" id="1.10.20.60">
    <property type="entry name" value="Glu-tRNAGln amidotransferase C subunit, N-terminal domain"/>
    <property type="match status" value="1"/>
</dbReference>
<keyword evidence="1" id="KW-0067">ATP-binding</keyword>
<keyword evidence="1" id="KW-0648">Protein biosynthesis</keyword>
<comment type="catalytic activity">
    <reaction evidence="1">
        <text>L-aspartyl-tRNA(Asn) + L-glutamine + ATP + H2O = L-asparaginyl-tRNA(Asn) + L-glutamate + ADP + phosphate + 2 H(+)</text>
        <dbReference type="Rhea" id="RHEA:14513"/>
        <dbReference type="Rhea" id="RHEA-COMP:9674"/>
        <dbReference type="Rhea" id="RHEA-COMP:9677"/>
        <dbReference type="ChEBI" id="CHEBI:15377"/>
        <dbReference type="ChEBI" id="CHEBI:15378"/>
        <dbReference type="ChEBI" id="CHEBI:29985"/>
        <dbReference type="ChEBI" id="CHEBI:30616"/>
        <dbReference type="ChEBI" id="CHEBI:43474"/>
        <dbReference type="ChEBI" id="CHEBI:58359"/>
        <dbReference type="ChEBI" id="CHEBI:78515"/>
        <dbReference type="ChEBI" id="CHEBI:78516"/>
        <dbReference type="ChEBI" id="CHEBI:456216"/>
    </reaction>
</comment>
<evidence type="ECO:0000313" key="3">
    <source>
        <dbReference type="Proteomes" id="UP000292583"/>
    </source>
</evidence>
<dbReference type="HAMAP" id="MF_00122">
    <property type="entry name" value="GatC"/>
    <property type="match status" value="1"/>
</dbReference>
<keyword evidence="1" id="KW-0436">Ligase</keyword>
<dbReference type="Proteomes" id="UP000292583">
    <property type="component" value="Unassembled WGS sequence"/>
</dbReference>
<dbReference type="Pfam" id="PF02686">
    <property type="entry name" value="GatC"/>
    <property type="match status" value="1"/>
</dbReference>
<dbReference type="EC" id="6.3.5.-" evidence="1"/>
<dbReference type="InterPro" id="IPR036113">
    <property type="entry name" value="Asp/Glu-ADT_sf_sub_c"/>
</dbReference>
<dbReference type="RefSeq" id="WP_131163745.1">
    <property type="nucleotide sequence ID" value="NZ_CP076657.1"/>
</dbReference>
<dbReference type="GO" id="GO:0070681">
    <property type="term" value="P:glutaminyl-tRNAGln biosynthesis via transamidation"/>
    <property type="evidence" value="ECO:0007669"/>
    <property type="project" value="TreeGrafter"/>
</dbReference>
<dbReference type="GO" id="GO:0006412">
    <property type="term" value="P:translation"/>
    <property type="evidence" value="ECO:0007669"/>
    <property type="project" value="UniProtKB-UniRule"/>
</dbReference>
<dbReference type="GO" id="GO:0050566">
    <property type="term" value="F:asparaginyl-tRNA synthase (glutamine-hydrolyzing) activity"/>
    <property type="evidence" value="ECO:0007669"/>
    <property type="project" value="RHEA"/>
</dbReference>
<evidence type="ECO:0000256" key="1">
    <source>
        <dbReference type="HAMAP-Rule" id="MF_00122"/>
    </source>
</evidence>
<comment type="subunit">
    <text evidence="1">Heterotrimer of A, B and C subunits.</text>
</comment>
<sequence length="95" mass="11039">MQIDENLLEKLERLSALKIADEKRKELLSELSEIVNFVEKLNEIDLDSLETSVSPIKNNIIFRNDEVKNSNIINEVFKHSPSCQDHFFIVPKIID</sequence>
<keyword evidence="3" id="KW-1185">Reference proteome</keyword>